<feature type="transmembrane region" description="Helical" evidence="1">
    <location>
        <begin position="6"/>
        <end position="29"/>
    </location>
</feature>
<keyword evidence="1" id="KW-0812">Transmembrane</keyword>
<dbReference type="Proteomes" id="UP000004080">
    <property type="component" value="Unassembled WGS sequence"/>
</dbReference>
<comment type="caution">
    <text evidence="2">The sequence shown here is derived from an EMBL/GenBank/DDBJ whole genome shotgun (WGS) entry which is preliminary data.</text>
</comment>
<keyword evidence="1" id="KW-1133">Transmembrane helix</keyword>
<proteinExistence type="predicted"/>
<dbReference type="STRING" id="1196324.A374_14750"/>
<dbReference type="RefSeq" id="WP_007203026.1">
    <property type="nucleotide sequence ID" value="NZ_AKKV01000031.1"/>
</dbReference>
<gene>
    <name evidence="2" type="ORF">A374_14750</name>
</gene>
<dbReference type="AlphaFoldDB" id="I8IYP4"/>
<organism evidence="2 3">
    <name type="scientific">Fictibacillus macauensis ZFHKF-1</name>
    <dbReference type="NCBI Taxonomy" id="1196324"/>
    <lineage>
        <taxon>Bacteria</taxon>
        <taxon>Bacillati</taxon>
        <taxon>Bacillota</taxon>
        <taxon>Bacilli</taxon>
        <taxon>Bacillales</taxon>
        <taxon>Fictibacillaceae</taxon>
        <taxon>Fictibacillus</taxon>
    </lineage>
</organism>
<dbReference type="PATRIC" id="fig|1196324.3.peg.3014"/>
<sequence>MTGFIVDLILLALFVIGLTAFMGIITHTFSLKVFGRKASSTYIDQTKAFRANWSDVKRKDR</sequence>
<accession>I8IYP4</accession>
<evidence type="ECO:0000313" key="3">
    <source>
        <dbReference type="Proteomes" id="UP000004080"/>
    </source>
</evidence>
<dbReference type="EMBL" id="AKKV01000031">
    <property type="protein sequence ID" value="EIT84596.1"/>
    <property type="molecule type" value="Genomic_DNA"/>
</dbReference>
<dbReference type="OrthoDB" id="2888596at2"/>
<keyword evidence="1" id="KW-0472">Membrane</keyword>
<reference evidence="2 3" key="1">
    <citation type="journal article" date="2012" name="J. Bacteriol.">
        <title>Genome of Bacillus macauensis ZFHKF-1, a Long-Chain-Forming Bacterium.</title>
        <authorList>
            <person name="Cai L."/>
            <person name="Zhang T."/>
        </authorList>
    </citation>
    <scope>NUCLEOTIDE SEQUENCE [LARGE SCALE GENOMIC DNA]</scope>
    <source>
        <strain evidence="2 3">ZFHKF-1</strain>
    </source>
</reference>
<keyword evidence="3" id="KW-1185">Reference proteome</keyword>
<name>I8IYP4_9BACL</name>
<protein>
    <submittedName>
        <fullName evidence="2">Uncharacterized protein</fullName>
    </submittedName>
</protein>
<evidence type="ECO:0000256" key="1">
    <source>
        <dbReference type="SAM" id="Phobius"/>
    </source>
</evidence>
<evidence type="ECO:0000313" key="2">
    <source>
        <dbReference type="EMBL" id="EIT84596.1"/>
    </source>
</evidence>